<comment type="similarity">
    <text evidence="1 7">Belongs to the thioredoxin family.</text>
</comment>
<sequence>MEPIEVNSENFEEEVLKSTLPVVVDFWAPWCPPCKVIAPILEELTNEYEGKVKFCKLNADRNESITLKYGIKSIPTLIVFVAGKEVDRIVGVLPKDKLTKWLDKILGE</sequence>
<dbReference type="GO" id="GO:0045454">
    <property type="term" value="P:cell redox homeostasis"/>
    <property type="evidence" value="ECO:0007669"/>
    <property type="project" value="TreeGrafter"/>
</dbReference>
<dbReference type="PROSITE" id="PS51352">
    <property type="entry name" value="THIOREDOXIN_2"/>
    <property type="match status" value="1"/>
</dbReference>
<dbReference type="FunFam" id="3.40.30.10:FF:000001">
    <property type="entry name" value="Thioredoxin"/>
    <property type="match status" value="1"/>
</dbReference>
<evidence type="ECO:0000313" key="11">
    <source>
        <dbReference type="EMBL" id="OYV03316.1"/>
    </source>
</evidence>
<dbReference type="PANTHER" id="PTHR45663:SF11">
    <property type="entry name" value="GEO12009P1"/>
    <property type="match status" value="1"/>
</dbReference>
<dbReference type="Pfam" id="PF00085">
    <property type="entry name" value="Thioredoxin"/>
    <property type="match status" value="1"/>
</dbReference>
<dbReference type="Gene3D" id="3.40.30.10">
    <property type="entry name" value="Glutaredoxin"/>
    <property type="match status" value="1"/>
</dbReference>
<feature type="domain" description="Thioredoxin" evidence="10">
    <location>
        <begin position="1"/>
        <end position="107"/>
    </location>
</feature>
<dbReference type="PROSITE" id="PS00194">
    <property type="entry name" value="THIOREDOXIN_1"/>
    <property type="match status" value="1"/>
</dbReference>
<evidence type="ECO:0000256" key="8">
    <source>
        <dbReference type="PIRSR" id="PIRSR000077-1"/>
    </source>
</evidence>
<evidence type="ECO:0000256" key="2">
    <source>
        <dbReference type="ARBA" id="ARBA00022448"/>
    </source>
</evidence>
<evidence type="ECO:0000259" key="10">
    <source>
        <dbReference type="PROSITE" id="PS51352"/>
    </source>
</evidence>
<dbReference type="AlphaFoldDB" id="A0A257LWI0"/>
<evidence type="ECO:0000256" key="3">
    <source>
        <dbReference type="ARBA" id="ARBA00022982"/>
    </source>
</evidence>
<feature type="disulfide bond" description="Redox-active" evidence="9">
    <location>
        <begin position="31"/>
        <end position="34"/>
    </location>
</feature>
<dbReference type="PANTHER" id="PTHR45663">
    <property type="entry name" value="GEO12009P1"/>
    <property type="match status" value="1"/>
</dbReference>
<dbReference type="EMBL" id="NMUJ01000010">
    <property type="protein sequence ID" value="OYV03316.1"/>
    <property type="molecule type" value="Genomic_DNA"/>
</dbReference>
<gene>
    <name evidence="11" type="primary">trxA</name>
    <name evidence="11" type="ORF">CGW93_01490</name>
</gene>
<keyword evidence="5 9" id="KW-0676">Redox-active center</keyword>
<dbReference type="InterPro" id="IPR036249">
    <property type="entry name" value="Thioredoxin-like_sf"/>
</dbReference>
<dbReference type="InterPro" id="IPR005746">
    <property type="entry name" value="Thioredoxin"/>
</dbReference>
<reference evidence="12" key="1">
    <citation type="submission" date="2017-07" db="EMBL/GenBank/DDBJ databases">
        <title>Novel pathways for hydrocarbon cycling and metabolic interdependencies in hydrothermal sediment communities.</title>
        <authorList>
            <person name="Dombrowski N."/>
            <person name="Seitz K."/>
            <person name="Teske A."/>
            <person name="Baker B."/>
        </authorList>
    </citation>
    <scope>NUCLEOTIDE SEQUENCE [LARGE SCALE GENOMIC DNA]</scope>
</reference>
<dbReference type="SUPFAM" id="SSF52833">
    <property type="entry name" value="Thioredoxin-like"/>
    <property type="match status" value="1"/>
</dbReference>
<dbReference type="Proteomes" id="UP000216312">
    <property type="component" value="Unassembled WGS sequence"/>
</dbReference>
<evidence type="ECO:0000256" key="1">
    <source>
        <dbReference type="ARBA" id="ARBA00008987"/>
    </source>
</evidence>
<evidence type="ECO:0000313" key="12">
    <source>
        <dbReference type="Proteomes" id="UP000216312"/>
    </source>
</evidence>
<feature type="site" description="Contributes to redox potential value" evidence="8">
    <location>
        <position position="33"/>
    </location>
</feature>
<feature type="active site" description="Nucleophile" evidence="8">
    <location>
        <position position="31"/>
    </location>
</feature>
<evidence type="ECO:0000256" key="5">
    <source>
        <dbReference type="ARBA" id="ARBA00023284"/>
    </source>
</evidence>
<name>A0A257LWI0_UNCW3</name>
<proteinExistence type="inferred from homology"/>
<dbReference type="PRINTS" id="PR00421">
    <property type="entry name" value="THIOREDOXIN"/>
</dbReference>
<feature type="site" description="Deprotonates C-terminal active site Cys" evidence="8">
    <location>
        <position position="25"/>
    </location>
</feature>
<dbReference type="NCBIfam" id="TIGR01068">
    <property type="entry name" value="thioredoxin"/>
    <property type="match status" value="1"/>
</dbReference>
<protein>
    <recommendedName>
        <fullName evidence="6 7">Thioredoxin</fullName>
    </recommendedName>
</protein>
<dbReference type="PIRSF" id="PIRSF000077">
    <property type="entry name" value="Thioredoxin"/>
    <property type="match status" value="1"/>
</dbReference>
<evidence type="ECO:0000256" key="7">
    <source>
        <dbReference type="PIRNR" id="PIRNR000077"/>
    </source>
</evidence>
<dbReference type="GO" id="GO:0005829">
    <property type="term" value="C:cytosol"/>
    <property type="evidence" value="ECO:0007669"/>
    <property type="project" value="TreeGrafter"/>
</dbReference>
<dbReference type="InterPro" id="IPR017937">
    <property type="entry name" value="Thioredoxin_CS"/>
</dbReference>
<evidence type="ECO:0000256" key="9">
    <source>
        <dbReference type="PIRSR" id="PIRSR000077-4"/>
    </source>
</evidence>
<accession>A0A257LWI0</accession>
<organism evidence="11 12">
    <name type="scientific">candidate division WOR-3 bacterium 4484_18</name>
    <dbReference type="NCBI Taxonomy" id="2020626"/>
    <lineage>
        <taxon>Bacteria</taxon>
        <taxon>Bacteria division WOR-3</taxon>
    </lineage>
</organism>
<feature type="site" description="Contributes to redox potential value" evidence="8">
    <location>
        <position position="32"/>
    </location>
</feature>
<dbReference type="CDD" id="cd02947">
    <property type="entry name" value="TRX_family"/>
    <property type="match status" value="1"/>
</dbReference>
<keyword evidence="3" id="KW-0249">Electron transport</keyword>
<comment type="caution">
    <text evidence="11">The sequence shown here is derived from an EMBL/GenBank/DDBJ whole genome shotgun (WGS) entry which is preliminary data.</text>
</comment>
<evidence type="ECO:0000256" key="4">
    <source>
        <dbReference type="ARBA" id="ARBA00023157"/>
    </source>
</evidence>
<dbReference type="GO" id="GO:0015035">
    <property type="term" value="F:protein-disulfide reductase activity"/>
    <property type="evidence" value="ECO:0007669"/>
    <property type="project" value="UniProtKB-UniRule"/>
</dbReference>
<keyword evidence="2" id="KW-0813">Transport</keyword>
<keyword evidence="4 9" id="KW-1015">Disulfide bond</keyword>
<dbReference type="InterPro" id="IPR013766">
    <property type="entry name" value="Thioredoxin_domain"/>
</dbReference>
<evidence type="ECO:0000256" key="6">
    <source>
        <dbReference type="NCBIfam" id="TIGR01068"/>
    </source>
</evidence>
<feature type="active site" description="Nucleophile" evidence="8">
    <location>
        <position position="34"/>
    </location>
</feature>